<feature type="transmembrane region" description="Helical" evidence="1">
    <location>
        <begin position="202"/>
        <end position="223"/>
    </location>
</feature>
<dbReference type="EMBL" id="CP003326">
    <property type="protein sequence ID" value="AFS79043.1"/>
    <property type="molecule type" value="Genomic_DNA"/>
</dbReference>
<name>K0AZ17_GOTA9</name>
<dbReference type="Proteomes" id="UP000006094">
    <property type="component" value="Chromosome"/>
</dbReference>
<dbReference type="STRING" id="1128398.Curi_c20390"/>
<evidence type="ECO:0000256" key="1">
    <source>
        <dbReference type="SAM" id="Phobius"/>
    </source>
</evidence>
<protein>
    <submittedName>
        <fullName evidence="2">Uncharacterized protein</fullName>
    </submittedName>
</protein>
<keyword evidence="1" id="KW-1133">Transmembrane helix</keyword>
<gene>
    <name evidence="2" type="ordered locus">Curi_c20390</name>
</gene>
<evidence type="ECO:0000313" key="3">
    <source>
        <dbReference type="Proteomes" id="UP000006094"/>
    </source>
</evidence>
<keyword evidence="1" id="KW-0812">Transmembrane</keyword>
<feature type="transmembrane region" description="Helical" evidence="1">
    <location>
        <begin position="55"/>
        <end position="75"/>
    </location>
</feature>
<evidence type="ECO:0000313" key="2">
    <source>
        <dbReference type="EMBL" id="AFS79043.1"/>
    </source>
</evidence>
<feature type="transmembrane region" description="Helical" evidence="1">
    <location>
        <begin position="95"/>
        <end position="118"/>
    </location>
</feature>
<keyword evidence="3" id="KW-1185">Reference proteome</keyword>
<dbReference type="KEGG" id="cad:Curi_c20390"/>
<feature type="transmembrane region" description="Helical" evidence="1">
    <location>
        <begin position="25"/>
        <end position="43"/>
    </location>
</feature>
<dbReference type="RefSeq" id="WP_014968179.1">
    <property type="nucleotide sequence ID" value="NC_018664.1"/>
</dbReference>
<reference evidence="2 3" key="1">
    <citation type="journal article" date="2012" name="PLoS ONE">
        <title>The purine-utilizing bacterium Clostridium acidurici 9a: a genome-guided metabolic reconsideration.</title>
        <authorList>
            <person name="Hartwich K."/>
            <person name="Poehlein A."/>
            <person name="Daniel R."/>
        </authorList>
    </citation>
    <scope>NUCLEOTIDE SEQUENCE [LARGE SCALE GENOMIC DNA]</scope>
    <source>
        <strain evidence="3">ATCC 7906 / DSM 604 / BCRC 14475 / CIP 104303 / KCTC 5404 / NCIMB 10678 / 9a</strain>
    </source>
</reference>
<feature type="transmembrane region" description="Helical" evidence="1">
    <location>
        <begin position="130"/>
        <end position="152"/>
    </location>
</feature>
<dbReference type="HOGENOM" id="CLU_1233246_0_0_9"/>
<proteinExistence type="predicted"/>
<organism evidence="2 3">
    <name type="scientific">Gottschalkia acidurici (strain ATCC 7906 / DSM 604 / BCRC 14475 / CIP 104303 / KCTC 5404 / NCIMB 10678 / 9a)</name>
    <name type="common">Clostridium acidurici</name>
    <dbReference type="NCBI Taxonomy" id="1128398"/>
    <lineage>
        <taxon>Bacteria</taxon>
        <taxon>Bacillati</taxon>
        <taxon>Bacillota</taxon>
        <taxon>Tissierellia</taxon>
        <taxon>Tissierellales</taxon>
        <taxon>Gottschalkiaceae</taxon>
        <taxon>Gottschalkia</taxon>
    </lineage>
</organism>
<dbReference type="AlphaFoldDB" id="K0AZ17"/>
<sequence length="224" mass="25966">MNEQKAINKDHDNDEQVTHHKSSKIIYICKAILTVLYLSYLAINDDIYSRIPLVMILITSFIIGTMIYFIFGYIYKYDKFHIIPGYNKKVEYNTYTLKSMLANIELNIMITSMLFSVIHIMTTNINASNIIRSPLVLSYAFSILSGNIFYNYKYRDKLFKKEKDKIRAKNTGFIVTVSLISISLLVMDNTLSLIYLELENNRIPIMQILLMLLPCVTIGTGWIL</sequence>
<accession>K0AZ17</accession>
<feature type="transmembrane region" description="Helical" evidence="1">
    <location>
        <begin position="173"/>
        <end position="196"/>
    </location>
</feature>
<keyword evidence="1" id="KW-0472">Membrane</keyword>